<comment type="pathway">
    <text evidence="1">Mycotoxin biosynthesis.</text>
</comment>
<dbReference type="InterPro" id="IPR021765">
    <property type="entry name" value="UstYa-like"/>
</dbReference>
<name>A0A4S8M7J9_DENBC</name>
<evidence type="ECO:0000256" key="2">
    <source>
        <dbReference type="ARBA" id="ARBA00035112"/>
    </source>
</evidence>
<dbReference type="PANTHER" id="PTHR33365">
    <property type="entry name" value="YALI0B05434P"/>
    <property type="match status" value="1"/>
</dbReference>
<dbReference type="OrthoDB" id="3687641at2759"/>
<dbReference type="Proteomes" id="UP000297245">
    <property type="component" value="Unassembled WGS sequence"/>
</dbReference>
<reference evidence="3 4" key="1">
    <citation type="journal article" date="2019" name="Nat. Ecol. Evol.">
        <title>Megaphylogeny resolves global patterns of mushroom evolution.</title>
        <authorList>
            <person name="Varga T."/>
            <person name="Krizsan K."/>
            <person name="Foldi C."/>
            <person name="Dima B."/>
            <person name="Sanchez-Garcia M."/>
            <person name="Sanchez-Ramirez S."/>
            <person name="Szollosi G.J."/>
            <person name="Szarkandi J.G."/>
            <person name="Papp V."/>
            <person name="Albert L."/>
            <person name="Andreopoulos W."/>
            <person name="Angelini C."/>
            <person name="Antonin V."/>
            <person name="Barry K.W."/>
            <person name="Bougher N.L."/>
            <person name="Buchanan P."/>
            <person name="Buyck B."/>
            <person name="Bense V."/>
            <person name="Catcheside P."/>
            <person name="Chovatia M."/>
            <person name="Cooper J."/>
            <person name="Damon W."/>
            <person name="Desjardin D."/>
            <person name="Finy P."/>
            <person name="Geml J."/>
            <person name="Haridas S."/>
            <person name="Hughes K."/>
            <person name="Justo A."/>
            <person name="Karasinski D."/>
            <person name="Kautmanova I."/>
            <person name="Kiss B."/>
            <person name="Kocsube S."/>
            <person name="Kotiranta H."/>
            <person name="LaButti K.M."/>
            <person name="Lechner B.E."/>
            <person name="Liimatainen K."/>
            <person name="Lipzen A."/>
            <person name="Lukacs Z."/>
            <person name="Mihaltcheva S."/>
            <person name="Morgado L.N."/>
            <person name="Niskanen T."/>
            <person name="Noordeloos M.E."/>
            <person name="Ohm R.A."/>
            <person name="Ortiz-Santana B."/>
            <person name="Ovrebo C."/>
            <person name="Racz N."/>
            <person name="Riley R."/>
            <person name="Savchenko A."/>
            <person name="Shiryaev A."/>
            <person name="Soop K."/>
            <person name="Spirin V."/>
            <person name="Szebenyi C."/>
            <person name="Tomsovsky M."/>
            <person name="Tulloss R.E."/>
            <person name="Uehling J."/>
            <person name="Grigoriev I.V."/>
            <person name="Vagvolgyi C."/>
            <person name="Papp T."/>
            <person name="Martin F.M."/>
            <person name="Miettinen O."/>
            <person name="Hibbett D.S."/>
            <person name="Nagy L.G."/>
        </authorList>
    </citation>
    <scope>NUCLEOTIDE SEQUENCE [LARGE SCALE GENOMIC DNA]</scope>
    <source>
        <strain evidence="3 4">CBS 962.96</strain>
    </source>
</reference>
<sequence>MTPEESVHYQLDTLVGSEEWKTILPQGKGVIYPFNDSTPFRVAMFHQLECLDVIRTEMIHRRDNPSIAPSESAHFCLNYLRQTVLCHGDRHLEMVRSEYGGRAVLPYTTRTDCLDWELIWRRVEDSYK</sequence>
<dbReference type="PANTHER" id="PTHR33365:SF4">
    <property type="entry name" value="CYCLOCHLOROTINE BIOSYNTHESIS PROTEIN O"/>
    <property type="match status" value="1"/>
</dbReference>
<proteinExistence type="inferred from homology"/>
<evidence type="ECO:0000256" key="1">
    <source>
        <dbReference type="ARBA" id="ARBA00004685"/>
    </source>
</evidence>
<evidence type="ECO:0000313" key="4">
    <source>
        <dbReference type="Proteomes" id="UP000297245"/>
    </source>
</evidence>
<dbReference type="GO" id="GO:0043386">
    <property type="term" value="P:mycotoxin biosynthetic process"/>
    <property type="evidence" value="ECO:0007669"/>
    <property type="project" value="InterPro"/>
</dbReference>
<evidence type="ECO:0000313" key="3">
    <source>
        <dbReference type="EMBL" id="THU98041.1"/>
    </source>
</evidence>
<comment type="similarity">
    <text evidence="2">Belongs to the ustYa family.</text>
</comment>
<dbReference type="Pfam" id="PF11807">
    <property type="entry name" value="UstYa"/>
    <property type="match status" value="1"/>
</dbReference>
<keyword evidence="4" id="KW-1185">Reference proteome</keyword>
<protein>
    <submittedName>
        <fullName evidence="3">Uncharacterized protein</fullName>
    </submittedName>
</protein>
<dbReference type="EMBL" id="ML179144">
    <property type="protein sequence ID" value="THU98041.1"/>
    <property type="molecule type" value="Genomic_DNA"/>
</dbReference>
<organism evidence="3 4">
    <name type="scientific">Dendrothele bispora (strain CBS 962.96)</name>
    <dbReference type="NCBI Taxonomy" id="1314807"/>
    <lineage>
        <taxon>Eukaryota</taxon>
        <taxon>Fungi</taxon>
        <taxon>Dikarya</taxon>
        <taxon>Basidiomycota</taxon>
        <taxon>Agaricomycotina</taxon>
        <taxon>Agaricomycetes</taxon>
        <taxon>Agaricomycetidae</taxon>
        <taxon>Agaricales</taxon>
        <taxon>Agaricales incertae sedis</taxon>
        <taxon>Dendrothele</taxon>
    </lineage>
</organism>
<gene>
    <name evidence="3" type="ORF">K435DRAFT_721199</name>
</gene>
<accession>A0A4S8M7J9</accession>
<dbReference type="AlphaFoldDB" id="A0A4S8M7J9"/>
<feature type="non-terminal residue" evidence="3">
    <location>
        <position position="128"/>
    </location>
</feature>